<proteinExistence type="predicted"/>
<comment type="caution">
    <text evidence="1">The sequence shown here is derived from an EMBL/GenBank/DDBJ whole genome shotgun (WGS) entry which is preliminary data.</text>
</comment>
<dbReference type="EMBL" id="JAHQIW010004149">
    <property type="protein sequence ID" value="KAJ1361266.1"/>
    <property type="molecule type" value="Genomic_DNA"/>
</dbReference>
<accession>A0AAD5N392</accession>
<dbReference type="AlphaFoldDB" id="A0AAD5N392"/>
<gene>
    <name evidence="1" type="ORF">KIN20_020481</name>
</gene>
<sequence length="125" mass="14755">MPIRNVSELNKNFIRLLSKLHHKNFFVDLSSYPWKRGSTKEYDITEDLHRLTTMDDEVTRLGRDWTYALMEDSNPTLVSHMTPSYSRRALAKQRRCSRNFDEAGMKIGLRTSRMTAQFLKKPMVQ</sequence>
<reference evidence="1" key="1">
    <citation type="submission" date="2021-06" db="EMBL/GenBank/DDBJ databases">
        <title>Parelaphostrongylus tenuis whole genome reference sequence.</title>
        <authorList>
            <person name="Garwood T.J."/>
            <person name="Larsen P.A."/>
            <person name="Fountain-Jones N.M."/>
            <person name="Garbe J.R."/>
            <person name="Macchietto M.G."/>
            <person name="Kania S.A."/>
            <person name="Gerhold R.W."/>
            <person name="Richards J.E."/>
            <person name="Wolf T.M."/>
        </authorList>
    </citation>
    <scope>NUCLEOTIDE SEQUENCE</scope>
    <source>
        <strain evidence="1">MNPRO001-30</strain>
        <tissue evidence="1">Meninges</tissue>
    </source>
</reference>
<dbReference type="Proteomes" id="UP001196413">
    <property type="component" value="Unassembled WGS sequence"/>
</dbReference>
<keyword evidence="2" id="KW-1185">Reference proteome</keyword>
<name>A0AAD5N392_PARTN</name>
<protein>
    <submittedName>
        <fullName evidence="1">Uncharacterized protein</fullName>
    </submittedName>
</protein>
<evidence type="ECO:0000313" key="1">
    <source>
        <dbReference type="EMBL" id="KAJ1361266.1"/>
    </source>
</evidence>
<evidence type="ECO:0000313" key="2">
    <source>
        <dbReference type="Proteomes" id="UP001196413"/>
    </source>
</evidence>
<organism evidence="1 2">
    <name type="scientific">Parelaphostrongylus tenuis</name>
    <name type="common">Meningeal worm</name>
    <dbReference type="NCBI Taxonomy" id="148309"/>
    <lineage>
        <taxon>Eukaryota</taxon>
        <taxon>Metazoa</taxon>
        <taxon>Ecdysozoa</taxon>
        <taxon>Nematoda</taxon>
        <taxon>Chromadorea</taxon>
        <taxon>Rhabditida</taxon>
        <taxon>Rhabditina</taxon>
        <taxon>Rhabditomorpha</taxon>
        <taxon>Strongyloidea</taxon>
        <taxon>Metastrongylidae</taxon>
        <taxon>Parelaphostrongylus</taxon>
    </lineage>
</organism>